<dbReference type="AlphaFoldDB" id="A0A3P7MDE2"/>
<feature type="chain" id="PRO_5018058643" description="Glycosyltransferase 2-like domain-containing protein" evidence="1">
    <location>
        <begin position="18"/>
        <end position="147"/>
    </location>
</feature>
<accession>A0A3P7MDE2</accession>
<evidence type="ECO:0000256" key="1">
    <source>
        <dbReference type="SAM" id="SignalP"/>
    </source>
</evidence>
<evidence type="ECO:0000313" key="3">
    <source>
        <dbReference type="EMBL" id="VDN21553.1"/>
    </source>
</evidence>
<dbReference type="OrthoDB" id="10425953at2759"/>
<keyword evidence="4" id="KW-1185">Reference proteome</keyword>
<name>A0A3P7MDE2_DIBLA</name>
<evidence type="ECO:0000259" key="2">
    <source>
        <dbReference type="Pfam" id="PF00535"/>
    </source>
</evidence>
<evidence type="ECO:0000313" key="4">
    <source>
        <dbReference type="Proteomes" id="UP000281553"/>
    </source>
</evidence>
<dbReference type="EMBL" id="UYRU01071872">
    <property type="protein sequence ID" value="VDN21553.1"/>
    <property type="molecule type" value="Genomic_DNA"/>
</dbReference>
<reference evidence="3 4" key="1">
    <citation type="submission" date="2018-11" db="EMBL/GenBank/DDBJ databases">
        <authorList>
            <consortium name="Pathogen Informatics"/>
        </authorList>
    </citation>
    <scope>NUCLEOTIDE SEQUENCE [LARGE SCALE GENOMIC DNA]</scope>
</reference>
<dbReference type="SUPFAM" id="SSF53448">
    <property type="entry name" value="Nucleotide-diphospho-sugar transferases"/>
    <property type="match status" value="1"/>
</dbReference>
<feature type="domain" description="Glycosyltransferase 2-like" evidence="2">
    <location>
        <begin position="82"/>
        <end position="122"/>
    </location>
</feature>
<feature type="signal peptide" evidence="1">
    <location>
        <begin position="1"/>
        <end position="17"/>
    </location>
</feature>
<keyword evidence="1" id="KW-0732">Signal</keyword>
<dbReference type="InterPro" id="IPR001173">
    <property type="entry name" value="Glyco_trans_2-like"/>
</dbReference>
<sequence length="147" mass="16565">MLLVLVKIILTVFIANCELRDGLLEPNDNRNMRYSKLPISNVSKGSSSPPQCLTWSRKLQGYLDNLALNNCSRWRPEVFKCSIIIVTYNELPTTLISTIGSIESNTSKELLQEILIVDDNSEKPVSLDGLKGTTPVRCWLFLNITHD</sequence>
<dbReference type="InterPro" id="IPR029044">
    <property type="entry name" value="Nucleotide-diphossugar_trans"/>
</dbReference>
<gene>
    <name evidence="3" type="ORF">DILT_LOCUS13859</name>
</gene>
<dbReference type="Pfam" id="PF00535">
    <property type="entry name" value="Glycos_transf_2"/>
    <property type="match status" value="1"/>
</dbReference>
<proteinExistence type="predicted"/>
<organism evidence="3 4">
    <name type="scientific">Dibothriocephalus latus</name>
    <name type="common">Fish tapeworm</name>
    <name type="synonym">Diphyllobothrium latum</name>
    <dbReference type="NCBI Taxonomy" id="60516"/>
    <lineage>
        <taxon>Eukaryota</taxon>
        <taxon>Metazoa</taxon>
        <taxon>Spiralia</taxon>
        <taxon>Lophotrochozoa</taxon>
        <taxon>Platyhelminthes</taxon>
        <taxon>Cestoda</taxon>
        <taxon>Eucestoda</taxon>
        <taxon>Diphyllobothriidea</taxon>
        <taxon>Diphyllobothriidae</taxon>
        <taxon>Dibothriocephalus</taxon>
    </lineage>
</organism>
<dbReference type="Proteomes" id="UP000281553">
    <property type="component" value="Unassembled WGS sequence"/>
</dbReference>
<dbReference type="Gene3D" id="3.90.550.10">
    <property type="entry name" value="Spore Coat Polysaccharide Biosynthesis Protein SpsA, Chain A"/>
    <property type="match status" value="1"/>
</dbReference>
<protein>
    <recommendedName>
        <fullName evidence="2">Glycosyltransferase 2-like domain-containing protein</fullName>
    </recommendedName>
</protein>